<dbReference type="Pfam" id="PF02817">
    <property type="entry name" value="E3_binding"/>
    <property type="match status" value="1"/>
</dbReference>
<dbReference type="Gene3D" id="2.40.50.100">
    <property type="match status" value="1"/>
</dbReference>
<keyword evidence="5 8" id="KW-0012">Acyltransferase</keyword>
<dbReference type="InterPro" id="IPR023213">
    <property type="entry name" value="CAT-like_dom_sf"/>
</dbReference>
<dbReference type="PANTHER" id="PTHR23151:SF90">
    <property type="entry name" value="DIHYDROLIPOYLLYSINE-RESIDUE ACETYLTRANSFERASE COMPONENT OF PYRUVATE DEHYDROGENASE COMPLEX, MITOCHONDRIAL-RELATED"/>
    <property type="match status" value="1"/>
</dbReference>
<evidence type="ECO:0000256" key="3">
    <source>
        <dbReference type="ARBA" id="ARBA00022679"/>
    </source>
</evidence>
<dbReference type="InterPro" id="IPR036625">
    <property type="entry name" value="E3-bd_dom_sf"/>
</dbReference>
<comment type="catalytic activity">
    <reaction evidence="7 8">
        <text>N(6)-[(R)-dihydrolipoyl]-L-lysyl-[protein] + acetyl-CoA = N(6)-[(R)-S(8)-acetyldihydrolipoyl]-L-lysyl-[protein] + CoA</text>
        <dbReference type="Rhea" id="RHEA:17017"/>
        <dbReference type="Rhea" id="RHEA-COMP:10475"/>
        <dbReference type="Rhea" id="RHEA-COMP:10478"/>
        <dbReference type="ChEBI" id="CHEBI:57287"/>
        <dbReference type="ChEBI" id="CHEBI:57288"/>
        <dbReference type="ChEBI" id="CHEBI:83100"/>
        <dbReference type="ChEBI" id="CHEBI:83111"/>
        <dbReference type="EC" id="2.3.1.12"/>
    </reaction>
</comment>
<keyword evidence="12" id="KW-0670">Pyruvate</keyword>
<evidence type="ECO:0000256" key="6">
    <source>
        <dbReference type="ARBA" id="ARBA00025211"/>
    </source>
</evidence>
<reference evidence="12" key="1">
    <citation type="submission" date="2022-11" db="EMBL/GenBank/DDBJ databases">
        <authorList>
            <person name="Coimbra C."/>
        </authorList>
    </citation>
    <scope>NUCLEOTIDE SEQUENCE</scope>
    <source>
        <strain evidence="12">Jales19</strain>
    </source>
</reference>
<protein>
    <recommendedName>
        <fullName evidence="8">Acetyltransferase component of pyruvate dehydrogenase complex</fullName>
        <ecNumber evidence="8">2.3.1.12</ecNumber>
    </recommendedName>
</protein>
<evidence type="ECO:0000256" key="4">
    <source>
        <dbReference type="ARBA" id="ARBA00022823"/>
    </source>
</evidence>
<dbReference type="EC" id="2.3.1.12" evidence="8"/>
<name>A0ABT4QYD2_9HYPH</name>
<dbReference type="PANTHER" id="PTHR23151">
    <property type="entry name" value="DIHYDROLIPOAMIDE ACETYL/SUCCINYL-TRANSFERASE-RELATED"/>
    <property type="match status" value="1"/>
</dbReference>
<accession>A0ABT4QYD2</accession>
<dbReference type="EMBL" id="JAPFQA010000009">
    <property type="protein sequence ID" value="MCZ8546511.1"/>
    <property type="molecule type" value="Genomic_DNA"/>
</dbReference>
<comment type="function">
    <text evidence="6">The pyruvate dehydrogenase complex catalyzes the overall conversion of pyruvate to acetyl-CoA and CO(2). It contains multiple copies of three enzymatic components: pyruvate dehydrogenase (E1), dihydrolipoamide acetyltransferase (E2) and lipoamide dehydrogenase (E3).</text>
</comment>
<feature type="compositionally biased region" description="Low complexity" evidence="9">
    <location>
        <begin position="96"/>
        <end position="108"/>
    </location>
</feature>
<comment type="subunit">
    <text evidence="2">Forms a 24-polypeptide structural core with octahedral symmetry.</text>
</comment>
<evidence type="ECO:0000313" key="12">
    <source>
        <dbReference type="EMBL" id="MCZ8546511.1"/>
    </source>
</evidence>
<dbReference type="SUPFAM" id="SSF47005">
    <property type="entry name" value="Peripheral subunit-binding domain of 2-oxo acid dehydrogenase complex"/>
    <property type="match status" value="1"/>
</dbReference>
<sequence length="449" mass="47279">MPIDIVMPALSPTMEKGNLIQWLKAVGDPVRSGDVLAEIETDKATMEVEAAADGVLSRILVAAGTQDVPVSQIIGSMTTEDDARPESPDPRQVEMPTAAASAPVPTPTVARQALAAPPLAEPSPMANGNDAGRVFASPIARRLMSEAGLDAESITGTGPHGRILERDVGAALAAREVDAKANREAAAQTQMPGLPATAPVAEATGDDRIKALFEAGSFVEVPHDSIRLTIARRLSESKRTVPHFYLSADCMIDPLLSLRQQFNEAAPSGRDGERAYRLSVNDFVVRALALALHQVPDANVSFSEAALLQHRHADIGVAVAIAGGLMTPIVRRAETKSLATISNEIKELAARAKARRLKPEEYQGGTASVSNLGMYGVRNFAAIVNPPQASILAVGAGEQRVVIRDGMPAVGTVMTVTLSVDHRAIDGATGAELLSAFKVLIEQPMTMLV</sequence>
<dbReference type="NCBIfam" id="TIGR01349">
    <property type="entry name" value="PDHac_trf_mito"/>
    <property type="match status" value="1"/>
</dbReference>
<comment type="similarity">
    <text evidence="1 8">Belongs to the 2-oxoacid dehydrogenase family.</text>
</comment>
<keyword evidence="3 8" id="KW-0808">Transferase</keyword>
<evidence type="ECO:0000256" key="1">
    <source>
        <dbReference type="ARBA" id="ARBA00007317"/>
    </source>
</evidence>
<dbReference type="Pfam" id="PF00198">
    <property type="entry name" value="2-oxoacid_dh"/>
    <property type="match status" value="1"/>
</dbReference>
<dbReference type="InterPro" id="IPR006257">
    <property type="entry name" value="LAT1"/>
</dbReference>
<feature type="domain" description="Lipoyl-binding" evidence="10">
    <location>
        <begin position="2"/>
        <end position="78"/>
    </location>
</feature>
<comment type="cofactor">
    <cofactor evidence="8">
        <name>(R)-lipoate</name>
        <dbReference type="ChEBI" id="CHEBI:83088"/>
    </cofactor>
    <text evidence="8">Binds 1 lipoyl cofactor covalently.</text>
</comment>
<dbReference type="SUPFAM" id="SSF52777">
    <property type="entry name" value="CoA-dependent acyltransferases"/>
    <property type="match status" value="1"/>
</dbReference>
<dbReference type="InterPro" id="IPR011053">
    <property type="entry name" value="Single_hybrid_motif"/>
</dbReference>
<evidence type="ECO:0000256" key="8">
    <source>
        <dbReference type="RuleBase" id="RU361137"/>
    </source>
</evidence>
<dbReference type="PROSITE" id="PS51826">
    <property type="entry name" value="PSBD"/>
    <property type="match status" value="1"/>
</dbReference>
<evidence type="ECO:0000259" key="10">
    <source>
        <dbReference type="PROSITE" id="PS50968"/>
    </source>
</evidence>
<evidence type="ECO:0000256" key="9">
    <source>
        <dbReference type="SAM" id="MobiDB-lite"/>
    </source>
</evidence>
<evidence type="ECO:0000256" key="5">
    <source>
        <dbReference type="ARBA" id="ARBA00023315"/>
    </source>
</evidence>
<dbReference type="InterPro" id="IPR004167">
    <property type="entry name" value="PSBD"/>
</dbReference>
<dbReference type="Pfam" id="PF00364">
    <property type="entry name" value="Biotin_lipoyl"/>
    <property type="match status" value="1"/>
</dbReference>
<evidence type="ECO:0000256" key="7">
    <source>
        <dbReference type="ARBA" id="ARBA00048370"/>
    </source>
</evidence>
<dbReference type="InterPro" id="IPR003016">
    <property type="entry name" value="2-oxoA_DH_lipoyl-BS"/>
</dbReference>
<feature type="domain" description="Peripheral subunit-binding (PSBD)" evidence="11">
    <location>
        <begin position="135"/>
        <end position="172"/>
    </location>
</feature>
<dbReference type="Gene3D" id="4.10.320.10">
    <property type="entry name" value="E3-binding domain"/>
    <property type="match status" value="1"/>
</dbReference>
<keyword evidence="4 8" id="KW-0450">Lipoyl</keyword>
<feature type="compositionally biased region" description="Basic and acidic residues" evidence="9">
    <location>
        <begin position="81"/>
        <end position="92"/>
    </location>
</feature>
<dbReference type="InterPro" id="IPR045257">
    <property type="entry name" value="E2/Pdx1"/>
</dbReference>
<organism evidence="12 13">
    <name type="scientific">Mesorhizobium qingshengii</name>
    <dbReference type="NCBI Taxonomy" id="1165689"/>
    <lineage>
        <taxon>Bacteria</taxon>
        <taxon>Pseudomonadati</taxon>
        <taxon>Pseudomonadota</taxon>
        <taxon>Alphaproteobacteria</taxon>
        <taxon>Hyphomicrobiales</taxon>
        <taxon>Phyllobacteriaceae</taxon>
        <taxon>Mesorhizobium</taxon>
    </lineage>
</organism>
<dbReference type="RefSeq" id="WP_269906869.1">
    <property type="nucleotide sequence ID" value="NZ_JAPFQA010000009.1"/>
</dbReference>
<dbReference type="SUPFAM" id="SSF51230">
    <property type="entry name" value="Single hybrid motif"/>
    <property type="match status" value="1"/>
</dbReference>
<feature type="region of interest" description="Disordered" evidence="9">
    <location>
        <begin position="78"/>
        <end position="108"/>
    </location>
</feature>
<dbReference type="PROSITE" id="PS00189">
    <property type="entry name" value="LIPOYL"/>
    <property type="match status" value="1"/>
</dbReference>
<dbReference type="Proteomes" id="UP001152178">
    <property type="component" value="Unassembled WGS sequence"/>
</dbReference>
<dbReference type="InterPro" id="IPR000089">
    <property type="entry name" value="Biotin_lipoyl"/>
</dbReference>
<comment type="caution">
    <text evidence="12">The sequence shown here is derived from an EMBL/GenBank/DDBJ whole genome shotgun (WGS) entry which is preliminary data.</text>
</comment>
<dbReference type="InterPro" id="IPR001078">
    <property type="entry name" value="2-oxoacid_DH_actylTfrase"/>
</dbReference>
<dbReference type="GO" id="GO:0004742">
    <property type="term" value="F:dihydrolipoyllysine-residue acetyltransferase activity"/>
    <property type="evidence" value="ECO:0007669"/>
    <property type="project" value="UniProtKB-EC"/>
</dbReference>
<evidence type="ECO:0000313" key="13">
    <source>
        <dbReference type="Proteomes" id="UP001152178"/>
    </source>
</evidence>
<dbReference type="PROSITE" id="PS50968">
    <property type="entry name" value="BIOTINYL_LIPOYL"/>
    <property type="match status" value="1"/>
</dbReference>
<gene>
    <name evidence="12" type="ORF">OOJ09_20175</name>
</gene>
<dbReference type="Gene3D" id="3.30.559.10">
    <property type="entry name" value="Chloramphenicol acetyltransferase-like domain"/>
    <property type="match status" value="1"/>
</dbReference>
<evidence type="ECO:0000259" key="11">
    <source>
        <dbReference type="PROSITE" id="PS51826"/>
    </source>
</evidence>
<dbReference type="CDD" id="cd06849">
    <property type="entry name" value="lipoyl_domain"/>
    <property type="match status" value="1"/>
</dbReference>
<evidence type="ECO:0000256" key="2">
    <source>
        <dbReference type="ARBA" id="ARBA00011484"/>
    </source>
</evidence>
<proteinExistence type="inferred from homology"/>
<keyword evidence="13" id="KW-1185">Reference proteome</keyword>